<dbReference type="InterPro" id="IPR009057">
    <property type="entry name" value="Homeodomain-like_sf"/>
</dbReference>
<dbReference type="Proteomes" id="UP000049979">
    <property type="component" value="Unassembled WGS sequence"/>
</dbReference>
<feature type="domain" description="HTH araC/xylS-type" evidence="7">
    <location>
        <begin position="417"/>
        <end position="515"/>
    </location>
</feature>
<dbReference type="PANTHER" id="PTHR43280">
    <property type="entry name" value="ARAC-FAMILY TRANSCRIPTIONAL REGULATOR"/>
    <property type="match status" value="1"/>
</dbReference>
<dbReference type="InterPro" id="IPR001789">
    <property type="entry name" value="Sig_transdc_resp-reg_receiver"/>
</dbReference>
<dbReference type="EMBL" id="CVRR01000005">
    <property type="protein sequence ID" value="CRL33960.1"/>
    <property type="molecule type" value="Genomic_DNA"/>
</dbReference>
<dbReference type="Pfam" id="PF12833">
    <property type="entry name" value="HTH_18"/>
    <property type="match status" value="1"/>
</dbReference>
<name>A0A0M6WDB3_9FIRM</name>
<dbReference type="OrthoDB" id="9799319at2"/>
<evidence type="ECO:0000256" key="2">
    <source>
        <dbReference type="ARBA" id="ARBA00023015"/>
    </source>
</evidence>
<keyword evidence="2" id="KW-0805">Transcription regulation</keyword>
<dbReference type="PROSITE" id="PS50110">
    <property type="entry name" value="RESPONSE_REGULATORY"/>
    <property type="match status" value="1"/>
</dbReference>
<dbReference type="SMART" id="SM00342">
    <property type="entry name" value="HTH_ARAC"/>
    <property type="match status" value="1"/>
</dbReference>
<dbReference type="SMART" id="SM00448">
    <property type="entry name" value="REC"/>
    <property type="match status" value="1"/>
</dbReference>
<dbReference type="GO" id="GO:0000160">
    <property type="term" value="P:phosphorelay signal transduction system"/>
    <property type="evidence" value="ECO:0007669"/>
    <property type="project" value="InterPro"/>
</dbReference>
<evidence type="ECO:0000313" key="10">
    <source>
        <dbReference type="Proteomes" id="UP000049979"/>
    </source>
</evidence>
<evidence type="ECO:0000256" key="4">
    <source>
        <dbReference type="ARBA" id="ARBA00023163"/>
    </source>
</evidence>
<dbReference type="GO" id="GO:0043565">
    <property type="term" value="F:sequence-specific DNA binding"/>
    <property type="evidence" value="ECO:0007669"/>
    <property type="project" value="InterPro"/>
</dbReference>
<evidence type="ECO:0000256" key="5">
    <source>
        <dbReference type="ARBA" id="ARBA00024867"/>
    </source>
</evidence>
<evidence type="ECO:0000313" key="9">
    <source>
        <dbReference type="EMBL" id="CRL33960.1"/>
    </source>
</evidence>
<feature type="domain" description="Response regulatory" evidence="8">
    <location>
        <begin position="5"/>
        <end position="121"/>
    </location>
</feature>
<sequence>MEKIQLVLVDDELSSRNTIKKYLEENDIYEIIADFKNGKTALDWLRKNSVDILLCDMQMPEMNGVELMRNVHIINEYLPVIAISGFDDFNFVRGSLVNGAANYLLKHELTKEYLLHVLDQVREQYRIVPKGKKVYRKRGFCIREEISFQADYIRKLTEENKIEFCCSNVCCIAISPDYKIRKDIHPLEYKQDISKAVIDIISQILGENYPYIIYMTKEYHLYILISFEKEKSMLLMMNSISNIAARLQRLAIRMLDTTLSVVCGEVHANLDGAMQEINKIRILLHDKFYLGENRIVYTTVTNPVVYSGQILEDTCWEQLEFEFANHMPAYIDTIGEMLDIMERGQVYKKYAHQCCVQIIQLMKKYGYLEESDTDQQFQKMDQFEVFGQYRSLILEILHRQTQDLRQQERKQYSANITKALIYIQENYTADISLEKCAEIVGCSYTSLSKEFKKETGLRFVEYLNQQRVNKAKSLLIRNDISMKEIVEQSGFRNYNYFFKVFKEMVGMTPSAFAAKK</sequence>
<dbReference type="GO" id="GO:0003700">
    <property type="term" value="F:DNA-binding transcription factor activity"/>
    <property type="evidence" value="ECO:0007669"/>
    <property type="project" value="InterPro"/>
</dbReference>
<evidence type="ECO:0000259" key="8">
    <source>
        <dbReference type="PROSITE" id="PS50110"/>
    </source>
</evidence>
<keyword evidence="6" id="KW-0597">Phosphoprotein</keyword>
<keyword evidence="4" id="KW-0804">Transcription</keyword>
<feature type="modified residue" description="4-aspartylphosphate" evidence="6">
    <location>
        <position position="56"/>
    </location>
</feature>
<dbReference type="PROSITE" id="PS01124">
    <property type="entry name" value="HTH_ARAC_FAMILY_2"/>
    <property type="match status" value="1"/>
</dbReference>
<dbReference type="CDD" id="cd17536">
    <property type="entry name" value="REC_YesN-like"/>
    <property type="match status" value="1"/>
</dbReference>
<dbReference type="SUPFAM" id="SSF46689">
    <property type="entry name" value="Homeodomain-like"/>
    <property type="match status" value="2"/>
</dbReference>
<reference evidence="10" key="1">
    <citation type="submission" date="2015-05" db="EMBL/GenBank/DDBJ databases">
        <authorList>
            <consortium name="Pathogen Informatics"/>
        </authorList>
    </citation>
    <scope>NUCLEOTIDE SEQUENCE [LARGE SCALE GENOMIC DNA]</scope>
    <source>
        <strain evidence="10">M72</strain>
    </source>
</reference>
<keyword evidence="10" id="KW-1185">Reference proteome</keyword>
<evidence type="ECO:0000259" key="7">
    <source>
        <dbReference type="PROSITE" id="PS01124"/>
    </source>
</evidence>
<dbReference type="PANTHER" id="PTHR43280:SF28">
    <property type="entry name" value="HTH-TYPE TRANSCRIPTIONAL ACTIVATOR RHAS"/>
    <property type="match status" value="1"/>
</dbReference>
<dbReference type="Pfam" id="PF00072">
    <property type="entry name" value="Response_reg"/>
    <property type="match status" value="1"/>
</dbReference>
<dbReference type="Gene3D" id="3.40.50.2300">
    <property type="match status" value="1"/>
</dbReference>
<dbReference type="SUPFAM" id="SSF52172">
    <property type="entry name" value="CheY-like"/>
    <property type="match status" value="1"/>
</dbReference>
<dbReference type="RefSeq" id="WP_055067076.1">
    <property type="nucleotide sequence ID" value="NZ_CP173697.1"/>
</dbReference>
<gene>
    <name evidence="9" type="ORF">M72_03541</name>
</gene>
<organism evidence="9 10">
    <name type="scientific">Roseburia faecis</name>
    <dbReference type="NCBI Taxonomy" id="301302"/>
    <lineage>
        <taxon>Bacteria</taxon>
        <taxon>Bacillati</taxon>
        <taxon>Bacillota</taxon>
        <taxon>Clostridia</taxon>
        <taxon>Lachnospirales</taxon>
        <taxon>Lachnospiraceae</taxon>
        <taxon>Roseburia</taxon>
    </lineage>
</organism>
<evidence type="ECO:0000256" key="6">
    <source>
        <dbReference type="PROSITE-ProRule" id="PRU00169"/>
    </source>
</evidence>
<proteinExistence type="predicted"/>
<dbReference type="AlphaFoldDB" id="A0A0M6WDB3"/>
<protein>
    <recommendedName>
        <fullName evidence="1">Stage 0 sporulation protein A homolog</fullName>
    </recommendedName>
</protein>
<dbReference type="Gene3D" id="1.10.10.60">
    <property type="entry name" value="Homeodomain-like"/>
    <property type="match status" value="2"/>
</dbReference>
<dbReference type="InterPro" id="IPR018060">
    <property type="entry name" value="HTH_AraC"/>
</dbReference>
<accession>A0A0M6WDB3</accession>
<comment type="function">
    <text evidence="5">May play the central regulatory role in sporulation. It may be an element of the effector pathway responsible for the activation of sporulation genes in response to nutritional stress. Spo0A may act in concert with spo0H (a sigma factor) to control the expression of some genes that are critical to the sporulation process.</text>
</comment>
<keyword evidence="3" id="KW-0238">DNA-binding</keyword>
<dbReference type="InterPro" id="IPR011006">
    <property type="entry name" value="CheY-like_superfamily"/>
</dbReference>
<evidence type="ECO:0000256" key="3">
    <source>
        <dbReference type="ARBA" id="ARBA00023125"/>
    </source>
</evidence>
<evidence type="ECO:0000256" key="1">
    <source>
        <dbReference type="ARBA" id="ARBA00018672"/>
    </source>
</evidence>